<dbReference type="KEGG" id="kphy:AOZ06_29495"/>
<evidence type="ECO:0000313" key="2">
    <source>
        <dbReference type="EMBL" id="ALG10478.1"/>
    </source>
</evidence>
<evidence type="ECO:0000259" key="1">
    <source>
        <dbReference type="Pfam" id="PF01636"/>
    </source>
</evidence>
<feature type="domain" description="Aminoglycoside phosphotransferase" evidence="1">
    <location>
        <begin position="57"/>
        <end position="219"/>
    </location>
</feature>
<gene>
    <name evidence="2" type="ORF">AOZ06_29495</name>
</gene>
<dbReference type="GO" id="GO:0016740">
    <property type="term" value="F:transferase activity"/>
    <property type="evidence" value="ECO:0007669"/>
    <property type="project" value="UniProtKB-KW"/>
</dbReference>
<accession>A0A0N9HYF9</accession>
<dbReference type="RefSeq" id="WP_054292381.1">
    <property type="nucleotide sequence ID" value="NZ_CP012752.1"/>
</dbReference>
<dbReference type="EMBL" id="CP012752">
    <property type="protein sequence ID" value="ALG10478.1"/>
    <property type="molecule type" value="Genomic_DNA"/>
</dbReference>
<keyword evidence="3" id="KW-1185">Reference proteome</keyword>
<dbReference type="Pfam" id="PF01636">
    <property type="entry name" value="APH"/>
    <property type="match status" value="1"/>
</dbReference>
<dbReference type="STRING" id="860235.AOZ06_29495"/>
<organism evidence="2 3">
    <name type="scientific">Kibdelosporangium phytohabitans</name>
    <dbReference type="NCBI Taxonomy" id="860235"/>
    <lineage>
        <taxon>Bacteria</taxon>
        <taxon>Bacillati</taxon>
        <taxon>Actinomycetota</taxon>
        <taxon>Actinomycetes</taxon>
        <taxon>Pseudonocardiales</taxon>
        <taxon>Pseudonocardiaceae</taxon>
        <taxon>Kibdelosporangium</taxon>
    </lineage>
</organism>
<proteinExistence type="predicted"/>
<dbReference type="Proteomes" id="UP000063699">
    <property type="component" value="Chromosome"/>
</dbReference>
<dbReference type="SUPFAM" id="SSF56112">
    <property type="entry name" value="Protein kinase-like (PK-like)"/>
    <property type="match status" value="1"/>
</dbReference>
<dbReference type="Gene3D" id="3.90.1200.10">
    <property type="match status" value="1"/>
</dbReference>
<name>A0A0N9HYF9_9PSEU</name>
<dbReference type="AlphaFoldDB" id="A0A0N9HYF9"/>
<evidence type="ECO:0000313" key="3">
    <source>
        <dbReference type="Proteomes" id="UP000063699"/>
    </source>
</evidence>
<dbReference type="InterPro" id="IPR002575">
    <property type="entry name" value="Aminoglycoside_PTrfase"/>
</dbReference>
<dbReference type="InterPro" id="IPR011009">
    <property type="entry name" value="Kinase-like_dom_sf"/>
</dbReference>
<protein>
    <submittedName>
        <fullName evidence="2">Aminoglycoside phosphotransferase</fullName>
    </submittedName>
</protein>
<reference evidence="2 3" key="1">
    <citation type="submission" date="2015-07" db="EMBL/GenBank/DDBJ databases">
        <title>Genome sequencing of Kibdelosporangium phytohabitans.</title>
        <authorList>
            <person name="Qin S."/>
            <person name="Xing K."/>
        </authorList>
    </citation>
    <scope>NUCLEOTIDE SEQUENCE [LARGE SCALE GENOMIC DNA]</scope>
    <source>
        <strain evidence="2 3">KLBMP1111</strain>
    </source>
</reference>
<sequence>METEIVSRAVAAATALARELRLRVDDAVVIRNSNMLALHLLPCGVFARVALVGREVAALEVEVALRLAEAASPVAALEPRVEPRVYERDGFAVTYWTYYEVVLPDPDFPRTYADALRRLHAGMRSVEIATPHFLDRAAEAERLVAHRDRTPALTEADRHLLLSTLRSARARIRSRGAAEQLLHGEPHPGNLLNTRDGLLFIDLETCCRGPIEFDVAHVPEQVSARYPGVDQVLLAECRRLVLAVVAAWRWDIRDEFPDGYRHGRDILSLLRQGPPWPALGALVAE</sequence>
<keyword evidence="2" id="KW-0808">Transferase</keyword>